<proteinExistence type="predicted"/>
<reference evidence="6" key="1">
    <citation type="submission" date="2025-08" db="UniProtKB">
        <authorList>
            <consortium name="Ensembl"/>
        </authorList>
    </citation>
    <scope>IDENTIFICATION</scope>
</reference>
<dbReference type="InterPro" id="IPR050310">
    <property type="entry name" value="VPS10-sortilin"/>
</dbReference>
<protein>
    <recommendedName>
        <fullName evidence="5">Sortilin N-terminal domain-containing protein</fullName>
    </recommendedName>
</protein>
<organism evidence="6 7">
    <name type="scientific">Cyclopterus lumpus</name>
    <name type="common">Lumpsucker</name>
    <dbReference type="NCBI Taxonomy" id="8103"/>
    <lineage>
        <taxon>Eukaryota</taxon>
        <taxon>Metazoa</taxon>
        <taxon>Chordata</taxon>
        <taxon>Craniata</taxon>
        <taxon>Vertebrata</taxon>
        <taxon>Euteleostomi</taxon>
        <taxon>Actinopterygii</taxon>
        <taxon>Neopterygii</taxon>
        <taxon>Teleostei</taxon>
        <taxon>Neoteleostei</taxon>
        <taxon>Acanthomorphata</taxon>
        <taxon>Eupercaria</taxon>
        <taxon>Perciformes</taxon>
        <taxon>Cottioidei</taxon>
        <taxon>Cottales</taxon>
        <taxon>Cyclopteridae</taxon>
        <taxon>Cyclopterus</taxon>
    </lineage>
</organism>
<evidence type="ECO:0000259" key="5">
    <source>
        <dbReference type="Pfam" id="PF15902"/>
    </source>
</evidence>
<keyword evidence="3" id="KW-0472">Membrane</keyword>
<accession>A0A8C3FZY0</accession>
<sequence length="338" mass="37730">MAFLRPEEPLSAAAHLCVFLLTTSAWMSGPGPVRCDSGSLNRRGGEDPPLDMGGGDGGSSPGLPTDVDEEAAGGQSSPRFRRALSREKQMTLLSSSFVLKGDATHNQAMVHWTGENSSVILILTKYYHADSTKVLESSVWRSTDYGTTYTKLNLMPGTTIVVTSFYICPNNKKKVLLVGSSINERDQMLFISIDEGSAFQRQSISFTPDTLIFHPKEEDKLLAYCKDGRLFASTDLGLAVLFFSFFFCVPLGYLYVTCLIQNCSDKMLTAQFLGKIDHNSLLVQDDYIFVKVTTGVPTKYFVSYRRNEFVQMRFPKYALPKVKHTNMILLIWWDGNIK</sequence>
<feature type="region of interest" description="Disordered" evidence="2">
    <location>
        <begin position="31"/>
        <end position="81"/>
    </location>
</feature>
<feature type="transmembrane region" description="Helical" evidence="3">
    <location>
        <begin position="236"/>
        <end position="256"/>
    </location>
</feature>
<dbReference type="PANTHER" id="PTHR12106:SF9">
    <property type="entry name" value="VPS10 DOMAIN-CONTAINING RECEPTOR SORCS2"/>
    <property type="match status" value="1"/>
</dbReference>
<dbReference type="InterPro" id="IPR015943">
    <property type="entry name" value="WD40/YVTN_repeat-like_dom_sf"/>
</dbReference>
<evidence type="ECO:0000256" key="4">
    <source>
        <dbReference type="SAM" id="SignalP"/>
    </source>
</evidence>
<dbReference type="Proteomes" id="UP000694565">
    <property type="component" value="Unplaced"/>
</dbReference>
<dbReference type="SUPFAM" id="SSF110296">
    <property type="entry name" value="Oligoxyloglucan reducing end-specific cellobiohydrolase"/>
    <property type="match status" value="1"/>
</dbReference>
<reference evidence="6" key="2">
    <citation type="submission" date="2025-09" db="UniProtKB">
        <authorList>
            <consortium name="Ensembl"/>
        </authorList>
    </citation>
    <scope>IDENTIFICATION</scope>
</reference>
<dbReference type="Ensembl" id="ENSCLMT00005025970.1">
    <property type="protein sequence ID" value="ENSCLMP00005024837.1"/>
    <property type="gene ID" value="ENSCLMG00005012215.1"/>
</dbReference>
<keyword evidence="4" id="KW-0732">Signal</keyword>
<dbReference type="Pfam" id="PF15902">
    <property type="entry name" value="Sortilin-Vps10"/>
    <property type="match status" value="1"/>
</dbReference>
<name>A0A8C3FZY0_CYCLU</name>
<dbReference type="Gene3D" id="2.130.10.10">
    <property type="entry name" value="YVTN repeat-like/Quinoprotein amine dehydrogenase"/>
    <property type="match status" value="1"/>
</dbReference>
<feature type="chain" id="PRO_5033991509" description="Sortilin N-terminal domain-containing protein" evidence="4">
    <location>
        <begin position="36"/>
        <end position="338"/>
    </location>
</feature>
<dbReference type="AlphaFoldDB" id="A0A8C3FZY0"/>
<evidence type="ECO:0000313" key="7">
    <source>
        <dbReference type="Proteomes" id="UP000694565"/>
    </source>
</evidence>
<evidence type="ECO:0000256" key="3">
    <source>
        <dbReference type="SAM" id="Phobius"/>
    </source>
</evidence>
<feature type="domain" description="Sortilin N-terminal" evidence="5">
    <location>
        <begin position="138"/>
        <end position="237"/>
    </location>
</feature>
<keyword evidence="1" id="KW-0677">Repeat</keyword>
<keyword evidence="3" id="KW-0812">Transmembrane</keyword>
<evidence type="ECO:0000256" key="2">
    <source>
        <dbReference type="SAM" id="MobiDB-lite"/>
    </source>
</evidence>
<dbReference type="InterPro" id="IPR031778">
    <property type="entry name" value="Sortilin_N"/>
</dbReference>
<evidence type="ECO:0000313" key="6">
    <source>
        <dbReference type="Ensembl" id="ENSCLMP00005024837.1"/>
    </source>
</evidence>
<dbReference type="GeneTree" id="ENSGT01030000234563"/>
<feature type="signal peptide" evidence="4">
    <location>
        <begin position="1"/>
        <end position="35"/>
    </location>
</feature>
<keyword evidence="3" id="KW-1133">Transmembrane helix</keyword>
<dbReference type="GO" id="GO:0016020">
    <property type="term" value="C:membrane"/>
    <property type="evidence" value="ECO:0007669"/>
    <property type="project" value="TreeGrafter"/>
</dbReference>
<keyword evidence="7" id="KW-1185">Reference proteome</keyword>
<evidence type="ECO:0000256" key="1">
    <source>
        <dbReference type="ARBA" id="ARBA00022737"/>
    </source>
</evidence>
<dbReference type="PANTHER" id="PTHR12106">
    <property type="entry name" value="SORTILIN RELATED"/>
    <property type="match status" value="1"/>
</dbReference>